<proteinExistence type="predicted"/>
<evidence type="ECO:0000256" key="1">
    <source>
        <dbReference type="SAM" id="SignalP"/>
    </source>
</evidence>
<gene>
    <name evidence="2" type="ORF">M3I01_005120</name>
</gene>
<sequence>MTLTRTITTLALSSALAACSTPQIDNTPKHLTSVVKAKSTINGLYFPDNKGTQTVYTRENMRAIDQSAEFDSFYMRWANYDKTHIFRMKDNLLLEIDHNKESYRECPLNGCTDAFAKLMEKSQATSDDEEEEYETYEEKGCNVTLDKNDFDVIATNKTRTISGLQAKEYKATWTTEFKDTQGRVDQNLVQFVFWTTTPTAEMQSAWKVHQKATDQYLDTVGDNNPLVRVLGKDGYKAISAFSGDVEKTDTTQFNNITQKIATIQGYPLSIKLEWFQKNEACPAPKKKRANEEIDLSKGIGSAASTFFGNIIKDGADKVVDSVADDWKKEARVRYIYEVTSVSEEMINDSAFEVPKDYTLEDRQ</sequence>
<feature type="signal peptide" evidence="1">
    <location>
        <begin position="1"/>
        <end position="17"/>
    </location>
</feature>
<dbReference type="Proteomes" id="UP001139522">
    <property type="component" value="Unassembled WGS sequence"/>
</dbReference>
<feature type="chain" id="PRO_5045682852" description="Lipoprotein" evidence="1">
    <location>
        <begin position="18"/>
        <end position="363"/>
    </location>
</feature>
<keyword evidence="3" id="KW-1185">Reference proteome</keyword>
<keyword evidence="1" id="KW-0732">Signal</keyword>
<reference evidence="2" key="1">
    <citation type="submission" date="2023-01" db="EMBL/GenBank/DDBJ databases">
        <title>Psychroserpens sp. MSW6 and Marinomonas sp. RSW2, isolated from seawater.</title>
        <authorList>
            <person name="Kristyanto S."/>
            <person name="Jung J."/>
            <person name="Kim J.M."/>
            <person name="Jeon C.O."/>
        </authorList>
    </citation>
    <scope>NUCLEOTIDE SEQUENCE</scope>
    <source>
        <strain evidence="2">RSW2</strain>
    </source>
</reference>
<comment type="caution">
    <text evidence="2">The sequence shown here is derived from an EMBL/GenBank/DDBJ whole genome shotgun (WGS) entry which is preliminary data.</text>
</comment>
<evidence type="ECO:0000313" key="2">
    <source>
        <dbReference type="EMBL" id="MDE8602311.1"/>
    </source>
</evidence>
<protein>
    <recommendedName>
        <fullName evidence="4">Lipoprotein</fullName>
    </recommendedName>
</protein>
<dbReference type="EMBL" id="JAMZEG020000001">
    <property type="protein sequence ID" value="MDE8602311.1"/>
    <property type="molecule type" value="Genomic_DNA"/>
</dbReference>
<organism evidence="2 3">
    <name type="scientific">Marinomonas maritima</name>
    <dbReference type="NCBI Taxonomy" id="2940935"/>
    <lineage>
        <taxon>Bacteria</taxon>
        <taxon>Pseudomonadati</taxon>
        <taxon>Pseudomonadota</taxon>
        <taxon>Gammaproteobacteria</taxon>
        <taxon>Oceanospirillales</taxon>
        <taxon>Oceanospirillaceae</taxon>
        <taxon>Marinomonas</taxon>
    </lineage>
</organism>
<accession>A0ABT5WFB4</accession>
<evidence type="ECO:0000313" key="3">
    <source>
        <dbReference type="Proteomes" id="UP001139522"/>
    </source>
</evidence>
<dbReference type="PROSITE" id="PS51257">
    <property type="entry name" value="PROKAR_LIPOPROTEIN"/>
    <property type="match status" value="1"/>
</dbReference>
<evidence type="ECO:0008006" key="4">
    <source>
        <dbReference type="Google" id="ProtNLM"/>
    </source>
</evidence>
<name>A0ABT5WFB4_9GAMM</name>
<dbReference type="RefSeq" id="WP_255894519.1">
    <property type="nucleotide sequence ID" value="NZ_JAMZEG020000001.1"/>
</dbReference>